<dbReference type="EMBL" id="FTOM01000002">
    <property type="protein sequence ID" value="SIS67641.1"/>
    <property type="molecule type" value="Genomic_DNA"/>
</dbReference>
<evidence type="ECO:0000313" key="10">
    <source>
        <dbReference type="EMBL" id="SIS67641.1"/>
    </source>
</evidence>
<dbReference type="InterPro" id="IPR001647">
    <property type="entry name" value="HTH_TetR"/>
</dbReference>
<dbReference type="SUPFAM" id="SSF46689">
    <property type="entry name" value="Homeodomain-like"/>
    <property type="match status" value="1"/>
</dbReference>
<dbReference type="STRING" id="407234.SAMN05421795_102423"/>
<dbReference type="Gene3D" id="1.10.357.10">
    <property type="entry name" value="Tetracycline Repressor, domain 2"/>
    <property type="match status" value="1"/>
</dbReference>
<evidence type="ECO:0000256" key="7">
    <source>
        <dbReference type="HAMAP-Rule" id="MF_00768"/>
    </source>
</evidence>
<dbReference type="InterPro" id="IPR039538">
    <property type="entry name" value="BetI_C"/>
</dbReference>
<dbReference type="SUPFAM" id="SSF48498">
    <property type="entry name" value="Tetracyclin repressor-like, C-terminal domain"/>
    <property type="match status" value="1"/>
</dbReference>
<dbReference type="PRINTS" id="PR00455">
    <property type="entry name" value="HTHTETR"/>
</dbReference>
<evidence type="ECO:0000313" key="11">
    <source>
        <dbReference type="Proteomes" id="UP000186098"/>
    </source>
</evidence>
<organism evidence="10 11">
    <name type="scientific">Phaeovulum vinaykumarii</name>
    <dbReference type="NCBI Taxonomy" id="407234"/>
    <lineage>
        <taxon>Bacteria</taxon>
        <taxon>Pseudomonadati</taxon>
        <taxon>Pseudomonadota</taxon>
        <taxon>Alphaproteobacteria</taxon>
        <taxon>Rhodobacterales</taxon>
        <taxon>Paracoccaceae</taxon>
        <taxon>Phaeovulum</taxon>
    </lineage>
</organism>
<dbReference type="HAMAP" id="MF_00768">
    <property type="entry name" value="HTH_type_BetI"/>
    <property type="match status" value="1"/>
</dbReference>
<dbReference type="NCBIfam" id="NF001978">
    <property type="entry name" value="PRK00767.1"/>
    <property type="match status" value="1"/>
</dbReference>
<keyword evidence="2 7" id="KW-0678">Repressor</keyword>
<evidence type="ECO:0000256" key="5">
    <source>
        <dbReference type="ARBA" id="ARBA00023163"/>
    </source>
</evidence>
<dbReference type="GO" id="GO:0019285">
    <property type="term" value="P:glycine betaine biosynthetic process from choline"/>
    <property type="evidence" value="ECO:0007669"/>
    <property type="project" value="UniProtKB-UniRule"/>
</dbReference>
<dbReference type="InterPro" id="IPR017757">
    <property type="entry name" value="Tscrpt_rep_BetI"/>
</dbReference>
<reference evidence="11" key="1">
    <citation type="submission" date="2017-01" db="EMBL/GenBank/DDBJ databases">
        <authorList>
            <person name="Varghese N."/>
            <person name="Submissions S."/>
        </authorList>
    </citation>
    <scope>NUCLEOTIDE SEQUENCE [LARGE SCALE GENOMIC DNA]</scope>
    <source>
        <strain evidence="11">DSM 18714</strain>
    </source>
</reference>
<feature type="DNA-binding region" description="H-T-H motif" evidence="7 8">
    <location>
        <begin position="31"/>
        <end position="50"/>
    </location>
</feature>
<evidence type="ECO:0000256" key="3">
    <source>
        <dbReference type="ARBA" id="ARBA00023015"/>
    </source>
</evidence>
<feature type="domain" description="HTH tetR-type" evidence="9">
    <location>
        <begin position="8"/>
        <end position="68"/>
    </location>
</feature>
<comment type="pathway">
    <text evidence="1 7">Amine and polyamine biosynthesis; betaine biosynthesis via choline pathway [regulation].</text>
</comment>
<evidence type="ECO:0000256" key="6">
    <source>
        <dbReference type="ARBA" id="ARBA00024936"/>
    </source>
</evidence>
<keyword evidence="5 7" id="KW-0804">Transcription</keyword>
<dbReference type="Pfam" id="PF13977">
    <property type="entry name" value="TetR_C_6"/>
    <property type="match status" value="1"/>
</dbReference>
<dbReference type="OrthoDB" id="7618612at2"/>
<dbReference type="RefSeq" id="WP_076364859.1">
    <property type="nucleotide sequence ID" value="NZ_FTOM01000002.1"/>
</dbReference>
<evidence type="ECO:0000256" key="2">
    <source>
        <dbReference type="ARBA" id="ARBA00022491"/>
    </source>
</evidence>
<dbReference type="InterPro" id="IPR009057">
    <property type="entry name" value="Homeodomain-like_sf"/>
</dbReference>
<dbReference type="Proteomes" id="UP000186098">
    <property type="component" value="Unassembled WGS sequence"/>
</dbReference>
<dbReference type="GO" id="GO:0045892">
    <property type="term" value="P:negative regulation of DNA-templated transcription"/>
    <property type="evidence" value="ECO:0007669"/>
    <property type="project" value="UniProtKB-UniRule"/>
</dbReference>
<evidence type="ECO:0000259" key="9">
    <source>
        <dbReference type="PROSITE" id="PS50977"/>
    </source>
</evidence>
<dbReference type="PROSITE" id="PS50977">
    <property type="entry name" value="HTH_TETR_2"/>
    <property type="match status" value="1"/>
</dbReference>
<comment type="function">
    <text evidence="6">Repressor involved in the biosynthesis of the osmoprotectant glycine betaine. It represses transcription of the choline transporter BetT and the genes of BetAB involved in the synthesis of glycine betaine.</text>
</comment>
<keyword evidence="11" id="KW-1185">Reference proteome</keyword>
<dbReference type="GO" id="GO:0003677">
    <property type="term" value="F:DNA binding"/>
    <property type="evidence" value="ECO:0007669"/>
    <property type="project" value="UniProtKB-UniRule"/>
</dbReference>
<evidence type="ECO:0000256" key="1">
    <source>
        <dbReference type="ARBA" id="ARBA00004719"/>
    </source>
</evidence>
<comment type="function">
    <text evidence="7">Repressor involved in choline regulation of the bet genes.</text>
</comment>
<keyword evidence="3 7" id="KW-0805">Transcription regulation</keyword>
<name>A0A1N7L1G6_9RHOB</name>
<dbReference type="InterPro" id="IPR036271">
    <property type="entry name" value="Tet_transcr_reg_TetR-rel_C_sf"/>
</dbReference>
<dbReference type="NCBIfam" id="TIGR03384">
    <property type="entry name" value="betaine_BetI"/>
    <property type="match status" value="1"/>
</dbReference>
<accession>A0A1N7L1G6</accession>
<evidence type="ECO:0000256" key="4">
    <source>
        <dbReference type="ARBA" id="ARBA00023125"/>
    </source>
</evidence>
<protein>
    <recommendedName>
        <fullName evidence="7">HTH-type transcriptional regulator BetI</fullName>
    </recommendedName>
</protein>
<evidence type="ECO:0000256" key="8">
    <source>
        <dbReference type="PROSITE-ProRule" id="PRU00335"/>
    </source>
</evidence>
<sequence length="199" mass="21319">MPKLGAEPIRRAALVKAAIETVGDAGSLDVTVAQIARRAGMSSALAHHYFGSKERIFLAAMREILSLYGAEVRGALTAAAAAAVEGCVHQARLRAIIRGSFAPGSFRREAISAWLNFYVLARTNPEARRLLTVYQRRLQSNLMHDLRPLVGDRAAEIASGLGALIDGVYIRAALSGEPDAVQAAGIVLHHLDRELECAP</sequence>
<dbReference type="Pfam" id="PF00440">
    <property type="entry name" value="TetR_N"/>
    <property type="match status" value="1"/>
</dbReference>
<dbReference type="GO" id="GO:0003700">
    <property type="term" value="F:DNA-binding transcription factor activity"/>
    <property type="evidence" value="ECO:0007669"/>
    <property type="project" value="UniProtKB-UniRule"/>
</dbReference>
<dbReference type="UniPathway" id="UPA00529"/>
<gene>
    <name evidence="7" type="primary">betI</name>
    <name evidence="10" type="ORF">SAMN05421795_102423</name>
</gene>
<keyword evidence="4 7" id="KW-0238">DNA-binding</keyword>
<dbReference type="AlphaFoldDB" id="A0A1N7L1G6"/>
<proteinExistence type="inferred from homology"/>